<feature type="domain" description="O-methyltransferase dimerisation" evidence="6">
    <location>
        <begin position="23"/>
        <end position="114"/>
    </location>
</feature>
<dbReference type="KEGG" id="zma:100279833"/>
<reference evidence="7" key="1">
    <citation type="journal article" date="2018" name="Nat. Genet.">
        <title>Extensive intraspecific gene order and gene structural variations between Mo17 and other maize genomes.</title>
        <authorList>
            <person name="Sun S."/>
            <person name="Zhou Y."/>
            <person name="Chen J."/>
            <person name="Shi J."/>
            <person name="Zhao H."/>
            <person name="Zhao H."/>
            <person name="Song W."/>
            <person name="Zhang M."/>
            <person name="Cui Y."/>
            <person name="Dong X."/>
            <person name="Liu H."/>
            <person name="Ma X."/>
            <person name="Jiao Y."/>
            <person name="Wang B."/>
            <person name="Wei X."/>
            <person name="Stein J.C."/>
            <person name="Glaubitz J.C."/>
            <person name="Lu F."/>
            <person name="Yu G."/>
            <person name="Liang C."/>
            <person name="Fengler K."/>
            <person name="Li B."/>
            <person name="Rafalski A."/>
            <person name="Schnable P.S."/>
            <person name="Ware D.H."/>
            <person name="Buckler E.S."/>
            <person name="Lai J."/>
        </authorList>
    </citation>
    <scope>NUCLEOTIDE SEQUENCE [LARGE SCALE GENOMIC DNA]</scope>
    <source>
        <tissue evidence="7">Seedling</tissue>
    </source>
</reference>
<keyword evidence="1 7" id="KW-0489">Methyltransferase</keyword>
<evidence type="ECO:0000259" key="6">
    <source>
        <dbReference type="Pfam" id="PF08100"/>
    </source>
</evidence>
<evidence type="ECO:0000256" key="4">
    <source>
        <dbReference type="PIRSR" id="PIRSR005739-1"/>
    </source>
</evidence>
<sequence length="372" mass="40596">MSSVQEELNNTQDMLQGYVELYNYSLSYVKTMAIGCAIQLGIPSAIHRRGGAATISDIITETGVDPSKLPYLRRLMRVLTVSSILATTGTDETETESDDSTVYKLTPASRLLVSGAGAPTSCDISPMLDLLMRPTTSVATYFSLEEWFKDAGATATLFEVAHGMSPWSLTKNDALYNKTLNDGCAADSNFAMDTLLREPRAAGIFRGLGSLVDVGGGHGAAAMAIARAFPHIRCSVLDLEQVVSGAPDDGTVKFIAGDMFESIPAADCVLLKYVLHCWDDESSVKILRQCKRAIPARDAGGKVVIMNMVVGYGSSDRFVKETQVMCDMWMMRYVGVEREEHEWKRIFLEAGFSDYRITPTALGFQSVIEVFP</sequence>
<dbReference type="InterPro" id="IPR012967">
    <property type="entry name" value="COMT_dimerisation"/>
</dbReference>
<protein>
    <submittedName>
        <fullName evidence="7">Acetylserotonin O-methyltransferase 1</fullName>
    </submittedName>
</protein>
<evidence type="ECO:0000256" key="1">
    <source>
        <dbReference type="ARBA" id="ARBA00022603"/>
    </source>
</evidence>
<accession>A0A8J8Y1V1</accession>
<evidence type="ECO:0000256" key="2">
    <source>
        <dbReference type="ARBA" id="ARBA00022679"/>
    </source>
</evidence>
<name>A0A8J8Y1V1_MAIZE</name>
<organism evidence="7">
    <name type="scientific">Zea mays</name>
    <name type="common">Maize</name>
    <dbReference type="NCBI Taxonomy" id="4577"/>
    <lineage>
        <taxon>Eukaryota</taxon>
        <taxon>Viridiplantae</taxon>
        <taxon>Streptophyta</taxon>
        <taxon>Embryophyta</taxon>
        <taxon>Tracheophyta</taxon>
        <taxon>Spermatophyta</taxon>
        <taxon>Magnoliopsida</taxon>
        <taxon>Liliopsida</taxon>
        <taxon>Poales</taxon>
        <taxon>Poaceae</taxon>
        <taxon>PACMAD clade</taxon>
        <taxon>Panicoideae</taxon>
        <taxon>Andropogonodae</taxon>
        <taxon>Andropogoneae</taxon>
        <taxon>Tripsacinae</taxon>
        <taxon>Zea</taxon>
    </lineage>
</organism>
<dbReference type="FunFam" id="3.40.50.150:FF:000206">
    <property type="entry name" value="O-methyltransferase ZRP4"/>
    <property type="match status" value="1"/>
</dbReference>
<dbReference type="PANTHER" id="PTHR11746">
    <property type="entry name" value="O-METHYLTRANSFERASE"/>
    <property type="match status" value="1"/>
</dbReference>
<dbReference type="Pfam" id="PF08100">
    <property type="entry name" value="Dimerisation"/>
    <property type="match status" value="1"/>
</dbReference>
<dbReference type="GO" id="GO:0046983">
    <property type="term" value="F:protein dimerization activity"/>
    <property type="evidence" value="ECO:0007669"/>
    <property type="project" value="InterPro"/>
</dbReference>
<dbReference type="InterPro" id="IPR001077">
    <property type="entry name" value="COMT_C"/>
</dbReference>
<dbReference type="SMR" id="A0A8J8Y1V1"/>
<dbReference type="PROSITE" id="PS51683">
    <property type="entry name" value="SAM_OMT_II"/>
    <property type="match status" value="1"/>
</dbReference>
<dbReference type="OrthoDB" id="2410195at2759"/>
<dbReference type="Pfam" id="PF00891">
    <property type="entry name" value="Methyltransf_2"/>
    <property type="match status" value="1"/>
</dbReference>
<dbReference type="InterPro" id="IPR036388">
    <property type="entry name" value="WH-like_DNA-bd_sf"/>
</dbReference>
<proteinExistence type="predicted"/>
<dbReference type="InterPro" id="IPR016461">
    <property type="entry name" value="COMT-like"/>
</dbReference>
<dbReference type="GO" id="GO:0008171">
    <property type="term" value="F:O-methyltransferase activity"/>
    <property type="evidence" value="ECO:0007669"/>
    <property type="project" value="InterPro"/>
</dbReference>
<evidence type="ECO:0000259" key="5">
    <source>
        <dbReference type="Pfam" id="PF00891"/>
    </source>
</evidence>
<dbReference type="Gene3D" id="3.40.50.150">
    <property type="entry name" value="Vaccinia Virus protein VP39"/>
    <property type="match status" value="1"/>
</dbReference>
<dbReference type="PIRSF" id="PIRSF005739">
    <property type="entry name" value="O-mtase"/>
    <property type="match status" value="1"/>
</dbReference>
<gene>
    <name evidence="7" type="primary">ASMT1_0</name>
    <name evidence="7" type="ORF">Zm00014a_033610</name>
</gene>
<dbReference type="OMA" id="MNMVVGY"/>
<dbReference type="AlphaFoldDB" id="A0A8J8Y1V1"/>
<feature type="active site" description="Proton acceptor" evidence="4">
    <location>
        <position position="276"/>
    </location>
</feature>
<dbReference type="HOGENOM" id="CLU_005533_7_0_1"/>
<dbReference type="FunFam" id="1.10.10.10:FF:000292">
    <property type="entry name" value="O-methyltransferase ZRP4"/>
    <property type="match status" value="1"/>
</dbReference>
<keyword evidence="3" id="KW-0949">S-adenosyl-L-methionine</keyword>
<comment type="caution">
    <text evidence="7">The sequence shown here is derived from an EMBL/GenBank/DDBJ whole genome shotgun (WGS) entry which is preliminary data.</text>
</comment>
<dbReference type="Proteomes" id="UP000251960">
    <property type="component" value="Chromosome 1"/>
</dbReference>
<evidence type="ECO:0000256" key="3">
    <source>
        <dbReference type="ARBA" id="ARBA00022691"/>
    </source>
</evidence>
<dbReference type="EMBL" id="NCVQ01000001">
    <property type="protein sequence ID" value="PWZ58579.1"/>
    <property type="molecule type" value="Genomic_DNA"/>
</dbReference>
<dbReference type="SUPFAM" id="SSF53335">
    <property type="entry name" value="S-adenosyl-L-methionine-dependent methyltransferases"/>
    <property type="match status" value="1"/>
</dbReference>
<evidence type="ECO:0000313" key="7">
    <source>
        <dbReference type="EMBL" id="PWZ58579.1"/>
    </source>
</evidence>
<dbReference type="InterPro" id="IPR029063">
    <property type="entry name" value="SAM-dependent_MTases_sf"/>
</dbReference>
<dbReference type="InterPro" id="IPR036390">
    <property type="entry name" value="WH_DNA-bd_sf"/>
</dbReference>
<keyword evidence="2 7" id="KW-0808">Transferase</keyword>
<feature type="domain" description="O-methyltransferase C-terminal" evidence="5">
    <location>
        <begin position="142"/>
        <end position="353"/>
    </location>
</feature>
<dbReference type="SUPFAM" id="SSF46785">
    <property type="entry name" value="Winged helix' DNA-binding domain"/>
    <property type="match status" value="1"/>
</dbReference>
<dbReference type="GO" id="GO:0032259">
    <property type="term" value="P:methylation"/>
    <property type="evidence" value="ECO:0007669"/>
    <property type="project" value="UniProtKB-KW"/>
</dbReference>
<dbReference type="Gene3D" id="1.10.10.10">
    <property type="entry name" value="Winged helix-like DNA-binding domain superfamily/Winged helix DNA-binding domain"/>
    <property type="match status" value="1"/>
</dbReference>